<dbReference type="EMBL" id="JACHJS010000001">
    <property type="protein sequence ID" value="MBB4964532.1"/>
    <property type="molecule type" value="Genomic_DNA"/>
</dbReference>
<name>A0A7W7WV40_9PSEU</name>
<reference evidence="2 3" key="1">
    <citation type="submission" date="2020-08" db="EMBL/GenBank/DDBJ databases">
        <title>Sequencing the genomes of 1000 actinobacteria strains.</title>
        <authorList>
            <person name="Klenk H.-P."/>
        </authorList>
    </citation>
    <scope>NUCLEOTIDE SEQUENCE [LARGE SCALE GENOMIC DNA]</scope>
    <source>
        <strain evidence="2 3">DSM 45084</strain>
    </source>
</reference>
<sequence length="292" mass="31872">MLDDDDPGPIVQRLIFGAEMAELRGKAGFSVDEANVTIGERLAVNPAAKRGWYRGKLGKIENGDLNISDVELDVAFALYGVGGSKASEIRTLAVEARRRQTPIRVPDHGRKYIWLERAADEIRQFFAITVPGNLQTAEYALMQMSTSLVMAPVDLPEMAAGRVARGDRFAADEKRVLHTVIGEAALRTPIMNPGVMRGQLDRLLALAERPNITIQVVPMEVGLQASLEHSYSLLHIARARTTIVYVESLTTADYLPRPPHTTTYGLAFEKAQSLALGPAASVDLIRSISGDL</sequence>
<dbReference type="RefSeq" id="WP_184667603.1">
    <property type="nucleotide sequence ID" value="NZ_BAABAI010000031.1"/>
</dbReference>
<feature type="domain" description="DUF5753" evidence="1">
    <location>
        <begin position="110"/>
        <end position="286"/>
    </location>
</feature>
<accession>A0A7W7WV40</accession>
<dbReference type="AlphaFoldDB" id="A0A7W7WV40"/>
<evidence type="ECO:0000313" key="2">
    <source>
        <dbReference type="EMBL" id="MBB4964532.1"/>
    </source>
</evidence>
<dbReference type="Proteomes" id="UP000542674">
    <property type="component" value="Unassembled WGS sequence"/>
</dbReference>
<proteinExistence type="predicted"/>
<evidence type="ECO:0000259" key="1">
    <source>
        <dbReference type="Pfam" id="PF19054"/>
    </source>
</evidence>
<keyword evidence="3" id="KW-1185">Reference proteome</keyword>
<dbReference type="InterPro" id="IPR043917">
    <property type="entry name" value="DUF5753"/>
</dbReference>
<comment type="caution">
    <text evidence="2">The sequence shown here is derived from an EMBL/GenBank/DDBJ whole genome shotgun (WGS) entry which is preliminary data.</text>
</comment>
<gene>
    <name evidence="2" type="ORF">F4559_001891</name>
</gene>
<organism evidence="2 3">
    <name type="scientific">Saccharothrix violaceirubra</name>
    <dbReference type="NCBI Taxonomy" id="413306"/>
    <lineage>
        <taxon>Bacteria</taxon>
        <taxon>Bacillati</taxon>
        <taxon>Actinomycetota</taxon>
        <taxon>Actinomycetes</taxon>
        <taxon>Pseudonocardiales</taxon>
        <taxon>Pseudonocardiaceae</taxon>
        <taxon>Saccharothrix</taxon>
    </lineage>
</organism>
<dbReference type="Pfam" id="PF19054">
    <property type="entry name" value="DUF5753"/>
    <property type="match status" value="1"/>
</dbReference>
<protein>
    <recommendedName>
        <fullName evidence="1">DUF5753 domain-containing protein</fullName>
    </recommendedName>
</protein>
<evidence type="ECO:0000313" key="3">
    <source>
        <dbReference type="Proteomes" id="UP000542674"/>
    </source>
</evidence>